<protein>
    <submittedName>
        <fullName evidence="1">Uncharacterized protein</fullName>
    </submittedName>
</protein>
<organism evidence="1">
    <name type="scientific">Anguilla anguilla</name>
    <name type="common">European freshwater eel</name>
    <name type="synonym">Muraena anguilla</name>
    <dbReference type="NCBI Taxonomy" id="7936"/>
    <lineage>
        <taxon>Eukaryota</taxon>
        <taxon>Metazoa</taxon>
        <taxon>Chordata</taxon>
        <taxon>Craniata</taxon>
        <taxon>Vertebrata</taxon>
        <taxon>Euteleostomi</taxon>
        <taxon>Actinopterygii</taxon>
        <taxon>Neopterygii</taxon>
        <taxon>Teleostei</taxon>
        <taxon>Anguilliformes</taxon>
        <taxon>Anguillidae</taxon>
        <taxon>Anguilla</taxon>
    </lineage>
</organism>
<accession>A0A0E9WSM3</accession>
<sequence>MKLQMSFVYHKRTMRFTTLSHFYDEKTKLKFPELGLGGHFF</sequence>
<dbReference type="AlphaFoldDB" id="A0A0E9WSM3"/>
<reference evidence="1" key="1">
    <citation type="submission" date="2014-11" db="EMBL/GenBank/DDBJ databases">
        <authorList>
            <person name="Amaro Gonzalez C."/>
        </authorList>
    </citation>
    <scope>NUCLEOTIDE SEQUENCE</scope>
</reference>
<proteinExistence type="predicted"/>
<evidence type="ECO:0000313" key="1">
    <source>
        <dbReference type="EMBL" id="JAH92488.1"/>
    </source>
</evidence>
<name>A0A0E9WSM3_ANGAN</name>
<dbReference type="EMBL" id="GBXM01016089">
    <property type="protein sequence ID" value="JAH92488.1"/>
    <property type="molecule type" value="Transcribed_RNA"/>
</dbReference>
<reference evidence="1" key="2">
    <citation type="journal article" date="2015" name="Fish Shellfish Immunol.">
        <title>Early steps in the European eel (Anguilla anguilla)-Vibrio vulnificus interaction in the gills: Role of the RtxA13 toxin.</title>
        <authorList>
            <person name="Callol A."/>
            <person name="Pajuelo D."/>
            <person name="Ebbesson L."/>
            <person name="Teles M."/>
            <person name="MacKenzie S."/>
            <person name="Amaro C."/>
        </authorList>
    </citation>
    <scope>NUCLEOTIDE SEQUENCE</scope>
</reference>